<sequence length="958" mass="108376">MTRALTEHENRLTRPRRSVTATARPGSRLATVANNLVNGDNAPQHKVTNGTLINGVNQQKALHDTAAIKAAADVLENEHDTSIPASKAISRNTLQVRMQSENYDSGGRRSLRQSIGKAHEGQNAVLTIDLRNIRKKLNWKTNKPQDDVRPRKRARLETSSCHAHLSIWDNTPGKEQQDPLVNETEFCEIITPRAEIDPVVGKYLELKLEYPFVIPARKLRVPVKKGNETVLDFAANYFLEIKLVPTRPDGAWPPVPLLGKSEGEQISKLGALVKEKLQDSLILRYQHLPQPPEAESPLSVFFLNEGYTFRTKYGVEVDAKWIHPEQLPPRNDSSQNPLLAHWAIDDDDRPLGRTNPTPEKSVAKVQRAVKSNTATNFKKPAVPGEPMVTYKVDPSKANGAPKEFRNMLLKGFKCPACPELKFRKVERLLLHLETAHHKYRFHLEDTETTDSRVTVATIRIEIPEPSKPRNPKRSRDEKAAEEFAWVAPSEPFDIQRHVVEGDRSWLGVDHRPKLRKQSTVSFAPNNAIVDPRSAIRKENDGHLPYQHVQPFRSDAHPRKKYPNVRLRTVHESQSTPYTSISHRPVIPEDPDENARSETDDEFDDTWYIARHLENVDLYARKNHWSDARRRLEKKWSNHILHREAAVHTRYQSDSLIRFVRMNKKWIRSSQHQGPNGERLDFAAELENMMLELKERGVINDAVCTDIFTILYGDEDVELLDEEKRMVTEDQMQELENRKAVKQQAKHFVLCKLEELPSDICGACRKTIKNLEKAVRCSNLGCETVAVYYHAKCAGLDTLDGQLASGNSSTHTIAALTNQFLQRRREWKCEKCRIDKGKGPAAPAATAAAVPRISKTESKHVVIPTLNTAAASPHTLLYTPDPSFEALLSSATSVKQNPPPPPAVPQPRDDRSNKPFRQTNNASQRPSTTTQPMDAHSRSIAAFDTDDVEQNKVLRLLLG</sequence>
<accession>A0ACC3AFQ5</accession>
<dbReference type="Proteomes" id="UP001172386">
    <property type="component" value="Unassembled WGS sequence"/>
</dbReference>
<proteinExistence type="predicted"/>
<comment type="caution">
    <text evidence="1">The sequence shown here is derived from an EMBL/GenBank/DDBJ whole genome shotgun (WGS) entry which is preliminary data.</text>
</comment>
<evidence type="ECO:0000313" key="1">
    <source>
        <dbReference type="EMBL" id="KAJ9661557.1"/>
    </source>
</evidence>
<evidence type="ECO:0000313" key="2">
    <source>
        <dbReference type="Proteomes" id="UP001172386"/>
    </source>
</evidence>
<name>A0ACC3AFQ5_9EURO</name>
<protein>
    <submittedName>
        <fullName evidence="1">Uncharacterized protein</fullName>
    </submittedName>
</protein>
<keyword evidence="2" id="KW-1185">Reference proteome</keyword>
<organism evidence="1 2">
    <name type="scientific">Neophaeococcomyces mojaviensis</name>
    <dbReference type="NCBI Taxonomy" id="3383035"/>
    <lineage>
        <taxon>Eukaryota</taxon>
        <taxon>Fungi</taxon>
        <taxon>Dikarya</taxon>
        <taxon>Ascomycota</taxon>
        <taxon>Pezizomycotina</taxon>
        <taxon>Eurotiomycetes</taxon>
        <taxon>Chaetothyriomycetidae</taxon>
        <taxon>Chaetothyriales</taxon>
        <taxon>Chaetothyriales incertae sedis</taxon>
        <taxon>Neophaeococcomyces</taxon>
    </lineage>
</organism>
<gene>
    <name evidence="1" type="ORF">H2198_001937</name>
</gene>
<reference evidence="1" key="1">
    <citation type="submission" date="2022-10" db="EMBL/GenBank/DDBJ databases">
        <title>Culturing micro-colonial fungi from biological soil crusts in the Mojave desert and describing Neophaeococcomyces mojavensis, and introducing the new genera and species Taxawa tesnikishii.</title>
        <authorList>
            <person name="Kurbessoian T."/>
            <person name="Stajich J.E."/>
        </authorList>
    </citation>
    <scope>NUCLEOTIDE SEQUENCE</scope>
    <source>
        <strain evidence="1">JES_112</strain>
    </source>
</reference>
<dbReference type="EMBL" id="JAPDRQ010000022">
    <property type="protein sequence ID" value="KAJ9661557.1"/>
    <property type="molecule type" value="Genomic_DNA"/>
</dbReference>